<dbReference type="Pfam" id="PF00153">
    <property type="entry name" value="Mito_carr"/>
    <property type="match status" value="4"/>
</dbReference>
<dbReference type="GO" id="GO:0015093">
    <property type="term" value="F:ferrous iron transmembrane transporter activity"/>
    <property type="evidence" value="ECO:0007669"/>
    <property type="project" value="TreeGrafter"/>
</dbReference>
<comment type="similarity">
    <text evidence="2 9">Belongs to the mitochondrial carrier (TC 2.A.29) family.</text>
</comment>
<dbReference type="InterPro" id="IPR018108">
    <property type="entry name" value="MCP_transmembrane"/>
</dbReference>
<feature type="region of interest" description="Disordered" evidence="10">
    <location>
        <begin position="1"/>
        <end position="29"/>
    </location>
</feature>
<dbReference type="InterPro" id="IPR023395">
    <property type="entry name" value="MCP_dom_sf"/>
</dbReference>
<evidence type="ECO:0000256" key="4">
    <source>
        <dbReference type="ARBA" id="ARBA00022692"/>
    </source>
</evidence>
<keyword evidence="12" id="KW-1185">Reference proteome</keyword>
<feature type="repeat" description="Solcar" evidence="8">
    <location>
        <begin position="44"/>
        <end position="130"/>
    </location>
</feature>
<dbReference type="GO" id="GO:0031966">
    <property type="term" value="C:mitochondrial membrane"/>
    <property type="evidence" value="ECO:0007669"/>
    <property type="project" value="UniProtKB-SubCell"/>
</dbReference>
<dbReference type="GO" id="GO:0048250">
    <property type="term" value="P:iron import into the mitochondrion"/>
    <property type="evidence" value="ECO:0007669"/>
    <property type="project" value="TreeGrafter"/>
</dbReference>
<dbReference type="EMBL" id="JABANO010020796">
    <property type="protein sequence ID" value="KAF4727888.1"/>
    <property type="molecule type" value="Genomic_DNA"/>
</dbReference>
<keyword evidence="5" id="KW-1133">Transmembrane helix</keyword>
<feature type="repeat" description="Solcar" evidence="8">
    <location>
        <begin position="231"/>
        <end position="387"/>
    </location>
</feature>
<keyword evidence="3 9" id="KW-0813">Transport</keyword>
<proteinExistence type="inferred from homology"/>
<evidence type="ECO:0000256" key="8">
    <source>
        <dbReference type="PROSITE-ProRule" id="PRU00282"/>
    </source>
</evidence>
<evidence type="ECO:0000256" key="7">
    <source>
        <dbReference type="ARBA" id="ARBA00023136"/>
    </source>
</evidence>
<dbReference type="SUPFAM" id="SSF103506">
    <property type="entry name" value="Mitochondrial carrier"/>
    <property type="match status" value="1"/>
</dbReference>
<dbReference type="PANTHER" id="PTHR45758">
    <property type="entry name" value="MITOFERRIN-1-RELATED"/>
    <property type="match status" value="1"/>
</dbReference>
<evidence type="ECO:0000256" key="2">
    <source>
        <dbReference type="ARBA" id="ARBA00006375"/>
    </source>
</evidence>
<evidence type="ECO:0000256" key="3">
    <source>
        <dbReference type="ARBA" id="ARBA00022448"/>
    </source>
</evidence>
<evidence type="ECO:0000256" key="9">
    <source>
        <dbReference type="RuleBase" id="RU000488"/>
    </source>
</evidence>
<dbReference type="OMA" id="MYNSQHQ"/>
<dbReference type="Proteomes" id="UP000553632">
    <property type="component" value="Unassembled WGS sequence"/>
</dbReference>
<evidence type="ECO:0000256" key="5">
    <source>
        <dbReference type="ARBA" id="ARBA00022989"/>
    </source>
</evidence>
<name>A0A7J6S4N2_PEROL</name>
<feature type="repeat" description="Solcar" evidence="8">
    <location>
        <begin position="140"/>
        <end position="222"/>
    </location>
</feature>
<evidence type="ECO:0000256" key="1">
    <source>
        <dbReference type="ARBA" id="ARBA00004225"/>
    </source>
</evidence>
<sequence>MSSPAPPSSSSSSSSSKREKAPSSDVASSSIEEALEWEDWKGDIPFIHHAIAGSCAGIAEHVATFPLDTIKTRMQAYSGSGGTVRLSSVLESVRSEYGLKGFIRGWGAIATGCVPAHIALFSVYEKLKDVMGVQNEHCAYRVPKSLLCGAMAQFAHDSILTPMDVVKQRLQLGCYRGTFHCVKSMVRTEGAVALFRSLPITALMNAPQGAVTVAVNEAVKRVWGLGEGDGNHLPAYFASAGIAGGIASLTTQPLDVIKTRLQTQDCLCRKDQTKMRPKVICPRKAAALQARGIVSATGELLVNPSELPEATMAKLRARGIDLKNIKASMAPAAPQAAPRYGSVSSAARLIWMEEGFRGFFRGMLPRFCLSIPATATCWGTYETVKALLARWQQLG</sequence>
<comment type="caution">
    <text evidence="11">The sequence shown here is derived from an EMBL/GenBank/DDBJ whole genome shotgun (WGS) entry which is preliminary data.</text>
</comment>
<protein>
    <submittedName>
        <fullName evidence="11">Uncharacterized protein</fullName>
    </submittedName>
</protein>
<evidence type="ECO:0000313" key="12">
    <source>
        <dbReference type="Proteomes" id="UP000553632"/>
    </source>
</evidence>
<dbReference type="Gene3D" id="1.50.40.10">
    <property type="entry name" value="Mitochondrial carrier domain"/>
    <property type="match status" value="2"/>
</dbReference>
<keyword evidence="4 8" id="KW-0812">Transmembrane</keyword>
<evidence type="ECO:0000256" key="10">
    <source>
        <dbReference type="SAM" id="MobiDB-lite"/>
    </source>
</evidence>
<keyword evidence="7 8" id="KW-0472">Membrane</keyword>
<evidence type="ECO:0000256" key="6">
    <source>
        <dbReference type="ARBA" id="ARBA00023128"/>
    </source>
</evidence>
<comment type="subcellular location">
    <subcellularLocation>
        <location evidence="1">Mitochondrion membrane</location>
        <topology evidence="1">Multi-pass membrane protein</topology>
    </subcellularLocation>
</comment>
<gene>
    <name evidence="11" type="ORF">FOZ63_025971</name>
</gene>
<accession>A0A7J6S4N2</accession>
<keyword evidence="6" id="KW-0496">Mitochondrion</keyword>
<dbReference type="AlphaFoldDB" id="A0A7J6S4N2"/>
<organism evidence="11 12">
    <name type="scientific">Perkinsus olseni</name>
    <name type="common">Perkinsus atlanticus</name>
    <dbReference type="NCBI Taxonomy" id="32597"/>
    <lineage>
        <taxon>Eukaryota</taxon>
        <taxon>Sar</taxon>
        <taxon>Alveolata</taxon>
        <taxon>Perkinsozoa</taxon>
        <taxon>Perkinsea</taxon>
        <taxon>Perkinsida</taxon>
        <taxon>Perkinsidae</taxon>
        <taxon>Perkinsus</taxon>
    </lineage>
</organism>
<evidence type="ECO:0000313" key="11">
    <source>
        <dbReference type="EMBL" id="KAF4727888.1"/>
    </source>
</evidence>
<dbReference type="PANTHER" id="PTHR45758:SF4">
    <property type="entry name" value="MITOFERRIN-1"/>
    <property type="match status" value="1"/>
</dbReference>
<dbReference type="PROSITE" id="PS50920">
    <property type="entry name" value="SOLCAR"/>
    <property type="match status" value="3"/>
</dbReference>
<reference evidence="11 12" key="1">
    <citation type="submission" date="2020-04" db="EMBL/GenBank/DDBJ databases">
        <title>Perkinsus olseni comparative genomics.</title>
        <authorList>
            <person name="Bogema D.R."/>
        </authorList>
    </citation>
    <scope>NUCLEOTIDE SEQUENCE [LARGE SCALE GENOMIC DNA]</scope>
    <source>
        <strain evidence="11 12">ATCC PRA-207</strain>
    </source>
</reference>